<feature type="transmembrane region" description="Helical" evidence="6">
    <location>
        <begin position="12"/>
        <end position="31"/>
    </location>
</feature>
<reference evidence="9" key="1">
    <citation type="submission" date="2018-12" db="EMBL/GenBank/DDBJ databases">
        <title>Complete genome sequence of Roseovarius sp. MME-070.</title>
        <authorList>
            <person name="Nam Y.-D."/>
            <person name="Kang J."/>
            <person name="Chung W.-H."/>
            <person name="Park Y.S."/>
        </authorList>
    </citation>
    <scope>NUCLEOTIDE SEQUENCE [LARGE SCALE GENOMIC DNA]</scope>
    <source>
        <strain evidence="9">MME-070</strain>
    </source>
</reference>
<feature type="transmembrane region" description="Helical" evidence="6">
    <location>
        <begin position="151"/>
        <end position="173"/>
    </location>
</feature>
<feature type="transmembrane region" description="Helical" evidence="6">
    <location>
        <begin position="43"/>
        <end position="69"/>
    </location>
</feature>
<comment type="similarity">
    <text evidence="2">Belongs to the drug/metabolite transporter (DMT) superfamily. 10 TMS drug/metabolite exporter (DME) (TC 2.A.7.3) family.</text>
</comment>
<evidence type="ECO:0000313" key="9">
    <source>
        <dbReference type="Proteomes" id="UP000428330"/>
    </source>
</evidence>
<dbReference type="RefSeq" id="WP_157708510.1">
    <property type="nucleotide sequence ID" value="NZ_CP034348.1"/>
</dbReference>
<evidence type="ECO:0000313" key="8">
    <source>
        <dbReference type="EMBL" id="QGX99829.1"/>
    </source>
</evidence>
<evidence type="ECO:0000256" key="3">
    <source>
        <dbReference type="ARBA" id="ARBA00022692"/>
    </source>
</evidence>
<evidence type="ECO:0000256" key="6">
    <source>
        <dbReference type="SAM" id="Phobius"/>
    </source>
</evidence>
<dbReference type="Gene3D" id="1.10.3730.20">
    <property type="match status" value="1"/>
</dbReference>
<dbReference type="AlphaFoldDB" id="A0A6I6IRY8"/>
<protein>
    <submittedName>
        <fullName evidence="8">DMT family transporter</fullName>
    </submittedName>
</protein>
<keyword evidence="3 6" id="KW-0812">Transmembrane</keyword>
<comment type="subcellular location">
    <subcellularLocation>
        <location evidence="1">Membrane</location>
        <topology evidence="1">Multi-pass membrane protein</topology>
    </subcellularLocation>
</comment>
<proteinExistence type="inferred from homology"/>
<gene>
    <name evidence="8" type="ORF">EI983_16755</name>
</gene>
<sequence length="314" mass="33651">MTAALQSQSNLHGAFCALGAAFCFSFNDLGIKLVSDAYAVHQVVLIRSLVGLVTFMALIMPFAGGWTVLRTRRPFIHMARGLCVVIANTCLFLGLASLPIADAVAIYFVAPLVVAVMSVIFLGEHVGPRRWLAIAVGFAGVLLIVKPGTTAFQLASLLPAIAACFYGALHILSRYIKDTESAATMAFYILVTFILVSASVGVAIGDGRYAGTGGPALEFLFRAWAPVAPGDWWVLIMLGVTGVAGGFLIGQAYRLSEAAYAAPFEYVAMLMAIFWGVTIFDTWPDAWSWAGMGLILGSGLFLLWRETIKQRRAV</sequence>
<dbReference type="PANTHER" id="PTHR22911:SF6">
    <property type="entry name" value="SOLUTE CARRIER FAMILY 35 MEMBER G1"/>
    <property type="match status" value="1"/>
</dbReference>
<dbReference type="Pfam" id="PF00892">
    <property type="entry name" value="EamA"/>
    <property type="match status" value="1"/>
</dbReference>
<feature type="transmembrane region" description="Helical" evidence="6">
    <location>
        <begin position="130"/>
        <end position="145"/>
    </location>
</feature>
<keyword evidence="4 6" id="KW-1133">Transmembrane helix</keyword>
<name>A0A6I6IRY8_9RHOB</name>
<dbReference type="EMBL" id="CP034348">
    <property type="protein sequence ID" value="QGX99829.1"/>
    <property type="molecule type" value="Genomic_DNA"/>
</dbReference>
<feature type="domain" description="EamA" evidence="7">
    <location>
        <begin position="13"/>
        <end position="145"/>
    </location>
</feature>
<dbReference type="KEGG" id="rom:EI983_16755"/>
<feature type="transmembrane region" description="Helical" evidence="6">
    <location>
        <begin position="185"/>
        <end position="205"/>
    </location>
</feature>
<evidence type="ECO:0000259" key="7">
    <source>
        <dbReference type="Pfam" id="PF00892"/>
    </source>
</evidence>
<evidence type="ECO:0000256" key="2">
    <source>
        <dbReference type="ARBA" id="ARBA00009853"/>
    </source>
</evidence>
<dbReference type="GO" id="GO:0016020">
    <property type="term" value="C:membrane"/>
    <property type="evidence" value="ECO:0007669"/>
    <property type="project" value="UniProtKB-SubCell"/>
</dbReference>
<feature type="transmembrane region" description="Helical" evidence="6">
    <location>
        <begin position="286"/>
        <end position="304"/>
    </location>
</feature>
<dbReference type="InterPro" id="IPR000620">
    <property type="entry name" value="EamA_dom"/>
</dbReference>
<dbReference type="OrthoDB" id="9812899at2"/>
<dbReference type="PANTHER" id="PTHR22911">
    <property type="entry name" value="ACYL-MALONYL CONDENSING ENZYME-RELATED"/>
    <property type="match status" value="1"/>
</dbReference>
<evidence type="ECO:0000256" key="1">
    <source>
        <dbReference type="ARBA" id="ARBA00004141"/>
    </source>
</evidence>
<dbReference type="Proteomes" id="UP000428330">
    <property type="component" value="Chromosome"/>
</dbReference>
<keyword evidence="9" id="KW-1185">Reference proteome</keyword>
<dbReference type="SUPFAM" id="SSF103481">
    <property type="entry name" value="Multidrug resistance efflux transporter EmrE"/>
    <property type="match status" value="2"/>
</dbReference>
<feature type="transmembrane region" description="Helical" evidence="6">
    <location>
        <begin position="260"/>
        <end position="280"/>
    </location>
</feature>
<keyword evidence="5 6" id="KW-0472">Membrane</keyword>
<feature type="transmembrane region" description="Helical" evidence="6">
    <location>
        <begin position="81"/>
        <end position="98"/>
    </location>
</feature>
<feature type="transmembrane region" description="Helical" evidence="6">
    <location>
        <begin position="232"/>
        <end position="253"/>
    </location>
</feature>
<feature type="transmembrane region" description="Helical" evidence="6">
    <location>
        <begin position="104"/>
        <end position="123"/>
    </location>
</feature>
<accession>A0A6I6IRY8</accession>
<dbReference type="InterPro" id="IPR037185">
    <property type="entry name" value="EmrE-like"/>
</dbReference>
<organism evidence="8 9">
    <name type="scientific">Roseovarius faecimaris</name>
    <dbReference type="NCBI Taxonomy" id="2494550"/>
    <lineage>
        <taxon>Bacteria</taxon>
        <taxon>Pseudomonadati</taxon>
        <taxon>Pseudomonadota</taxon>
        <taxon>Alphaproteobacteria</taxon>
        <taxon>Rhodobacterales</taxon>
        <taxon>Roseobacteraceae</taxon>
        <taxon>Roseovarius</taxon>
    </lineage>
</organism>
<evidence type="ECO:0000256" key="4">
    <source>
        <dbReference type="ARBA" id="ARBA00022989"/>
    </source>
</evidence>
<evidence type="ECO:0000256" key="5">
    <source>
        <dbReference type="ARBA" id="ARBA00023136"/>
    </source>
</evidence>